<proteinExistence type="predicted"/>
<dbReference type="RefSeq" id="WP_146522322.1">
    <property type="nucleotide sequence ID" value="NZ_SJPN01000007.1"/>
</dbReference>
<organism evidence="1 2">
    <name type="scientific">Stieleria varia</name>
    <dbReference type="NCBI Taxonomy" id="2528005"/>
    <lineage>
        <taxon>Bacteria</taxon>
        <taxon>Pseudomonadati</taxon>
        <taxon>Planctomycetota</taxon>
        <taxon>Planctomycetia</taxon>
        <taxon>Pirellulales</taxon>
        <taxon>Pirellulaceae</taxon>
        <taxon>Stieleria</taxon>
    </lineage>
</organism>
<sequence>MRPNGQRMKPSSDQRGMEEEMISWNEFPMVNALINALINVFRHLALCRMFPRMVSIVVLAWIGCPSSVSAQTSSVTESPHTVWLAPAQRASTDSTWYPRAITIKSGLIASLDGQHLAIRLAGDDALTKIAAQRVIWVRSLDRSDAESTAVRLYLDGQYGDALLGLINALGSEDDPSDRPPIWRQQWLSMLAADAAWRTNRAEISLELVSQLDQRSLAPMSLASLPIAWTPMPRERAVAAITAATTKTNEQSDAVRLVCASWLLESPTQRAEAEAILDQLAANTKRPLIAGLVDQLRWKLASPRDVTDRWIQWEQSINDLPPSLQAGPLELLVAKMESAGLAEDALRIKLSLELTPLVEKVE</sequence>
<dbReference type="AlphaFoldDB" id="A0A5C6A501"/>
<comment type="caution">
    <text evidence="1">The sequence shown here is derived from an EMBL/GenBank/DDBJ whole genome shotgun (WGS) entry which is preliminary data.</text>
</comment>
<accession>A0A5C6A501</accession>
<protein>
    <submittedName>
        <fullName evidence="1">Uncharacterized protein</fullName>
    </submittedName>
</protein>
<evidence type="ECO:0000313" key="2">
    <source>
        <dbReference type="Proteomes" id="UP000320176"/>
    </source>
</evidence>
<gene>
    <name evidence="1" type="ORF">Pla52n_52780</name>
</gene>
<name>A0A5C6A501_9BACT</name>
<dbReference type="EMBL" id="SJPN01000007">
    <property type="protein sequence ID" value="TWT94457.1"/>
    <property type="molecule type" value="Genomic_DNA"/>
</dbReference>
<evidence type="ECO:0000313" key="1">
    <source>
        <dbReference type="EMBL" id="TWT94457.1"/>
    </source>
</evidence>
<dbReference type="Proteomes" id="UP000320176">
    <property type="component" value="Unassembled WGS sequence"/>
</dbReference>
<keyword evidence="2" id="KW-1185">Reference proteome</keyword>
<dbReference type="OrthoDB" id="266772at2"/>
<reference evidence="1 2" key="1">
    <citation type="submission" date="2019-02" db="EMBL/GenBank/DDBJ databases">
        <title>Deep-cultivation of Planctomycetes and their phenomic and genomic characterization uncovers novel biology.</title>
        <authorList>
            <person name="Wiegand S."/>
            <person name="Jogler M."/>
            <person name="Boedeker C."/>
            <person name="Pinto D."/>
            <person name="Vollmers J."/>
            <person name="Rivas-Marin E."/>
            <person name="Kohn T."/>
            <person name="Peeters S.H."/>
            <person name="Heuer A."/>
            <person name="Rast P."/>
            <person name="Oberbeckmann S."/>
            <person name="Bunk B."/>
            <person name="Jeske O."/>
            <person name="Meyerdierks A."/>
            <person name="Storesund J.E."/>
            <person name="Kallscheuer N."/>
            <person name="Luecker S."/>
            <person name="Lage O.M."/>
            <person name="Pohl T."/>
            <person name="Merkel B.J."/>
            <person name="Hornburger P."/>
            <person name="Mueller R.-W."/>
            <person name="Bruemmer F."/>
            <person name="Labrenz M."/>
            <person name="Spormann A.M."/>
            <person name="Op Den Camp H."/>
            <person name="Overmann J."/>
            <person name="Amann R."/>
            <person name="Jetten M.S.M."/>
            <person name="Mascher T."/>
            <person name="Medema M.H."/>
            <person name="Devos D.P."/>
            <person name="Kaster A.-K."/>
            <person name="Ovreas L."/>
            <person name="Rohde M."/>
            <person name="Galperin M.Y."/>
            <person name="Jogler C."/>
        </authorList>
    </citation>
    <scope>NUCLEOTIDE SEQUENCE [LARGE SCALE GENOMIC DNA]</scope>
    <source>
        <strain evidence="1 2">Pla52n</strain>
    </source>
</reference>